<keyword evidence="2" id="KW-1185">Reference proteome</keyword>
<proteinExistence type="predicted"/>
<dbReference type="Gene3D" id="3.30.530.20">
    <property type="match status" value="1"/>
</dbReference>
<organism evidence="1 2">
    <name type="scientific">Flagellimonas spongiicola</name>
    <dbReference type="NCBI Taxonomy" id="2942208"/>
    <lineage>
        <taxon>Bacteria</taxon>
        <taxon>Pseudomonadati</taxon>
        <taxon>Bacteroidota</taxon>
        <taxon>Flavobacteriia</taxon>
        <taxon>Flavobacteriales</taxon>
        <taxon>Flavobacteriaceae</taxon>
        <taxon>Flagellimonas</taxon>
    </lineage>
</organism>
<gene>
    <name evidence="1" type="ORF">M3P19_05120</name>
</gene>
<evidence type="ECO:0000313" key="2">
    <source>
        <dbReference type="Proteomes" id="UP001203607"/>
    </source>
</evidence>
<sequence length="158" mass="18246">MKKLLQILFIMGPLLVLGQDKAKKKFTQTLQLETLQENTWSILTDFTTPALWDENVIDARCGGELKKRETCKVIVKGGKIFEVELTDFVQDQSYTVRYKLSSGNVYIQRTLDMNNKTVTETLWYTGISKKTFEKYMGADYQATQEKRMQLLKTALEAK</sequence>
<evidence type="ECO:0000313" key="1">
    <source>
        <dbReference type="EMBL" id="MCL6273379.1"/>
    </source>
</evidence>
<dbReference type="Proteomes" id="UP001203607">
    <property type="component" value="Unassembled WGS sequence"/>
</dbReference>
<accession>A0ABT0PPS4</accession>
<dbReference type="EMBL" id="JAMFMA010000001">
    <property type="protein sequence ID" value="MCL6273379.1"/>
    <property type="molecule type" value="Genomic_DNA"/>
</dbReference>
<dbReference type="RefSeq" id="WP_249656556.1">
    <property type="nucleotide sequence ID" value="NZ_JAMFMA010000001.1"/>
</dbReference>
<reference evidence="1 2" key="1">
    <citation type="submission" date="2022-05" db="EMBL/GenBank/DDBJ databases">
        <authorList>
            <person name="Park J.-S."/>
        </authorList>
    </citation>
    <scope>NUCLEOTIDE SEQUENCE [LARGE SCALE GENOMIC DNA]</scope>
    <source>
        <strain evidence="1 2">2012CJ35-5</strain>
    </source>
</reference>
<dbReference type="SUPFAM" id="SSF55961">
    <property type="entry name" value="Bet v1-like"/>
    <property type="match status" value="1"/>
</dbReference>
<name>A0ABT0PPS4_9FLAO</name>
<comment type="caution">
    <text evidence="1">The sequence shown here is derived from an EMBL/GenBank/DDBJ whole genome shotgun (WGS) entry which is preliminary data.</text>
</comment>
<protein>
    <recommendedName>
        <fullName evidence="3">SRPBCC family protein</fullName>
    </recommendedName>
</protein>
<evidence type="ECO:0008006" key="3">
    <source>
        <dbReference type="Google" id="ProtNLM"/>
    </source>
</evidence>
<dbReference type="InterPro" id="IPR023393">
    <property type="entry name" value="START-like_dom_sf"/>
</dbReference>